<evidence type="ECO:0000256" key="8">
    <source>
        <dbReference type="ARBA" id="ARBA00022989"/>
    </source>
</evidence>
<dbReference type="Gene3D" id="3.40.50.11660">
    <property type="entry name" value="Glycosyl transferase family 10, C-terminal domain"/>
    <property type="match status" value="1"/>
</dbReference>
<feature type="domain" description="Fucosyltransferase N-terminal" evidence="14">
    <location>
        <begin position="90"/>
        <end position="210"/>
    </location>
</feature>
<evidence type="ECO:0000256" key="4">
    <source>
        <dbReference type="ARBA" id="ARBA00022676"/>
    </source>
</evidence>
<dbReference type="InterPro" id="IPR001503">
    <property type="entry name" value="Glyco_trans_10"/>
</dbReference>
<keyword evidence="6 12" id="KW-0812">Transmembrane</keyword>
<keyword evidence="10 12" id="KW-0472">Membrane</keyword>
<evidence type="ECO:0000256" key="10">
    <source>
        <dbReference type="ARBA" id="ARBA00023136"/>
    </source>
</evidence>
<dbReference type="Proteomes" id="UP000663880">
    <property type="component" value="Unassembled WGS sequence"/>
</dbReference>
<feature type="domain" description="Fucosyltransferase C-terminal" evidence="13">
    <location>
        <begin position="238"/>
        <end position="416"/>
    </location>
</feature>
<comment type="caution">
    <text evidence="15">The sequence shown here is derived from an EMBL/GenBank/DDBJ whole genome shotgun (WGS) entry which is preliminary data.</text>
</comment>
<accession>A0A821RT12</accession>
<keyword evidence="4 12" id="KW-0328">Glycosyltransferase</keyword>
<dbReference type="SUPFAM" id="SSF53756">
    <property type="entry name" value="UDP-Glycosyltransferase/glycogen phosphorylase"/>
    <property type="match status" value="1"/>
</dbReference>
<dbReference type="InterPro" id="IPR031481">
    <property type="entry name" value="Glyco_tran_10_N"/>
</dbReference>
<dbReference type="InterPro" id="IPR038577">
    <property type="entry name" value="GT10-like_C_sf"/>
</dbReference>
<dbReference type="FunFam" id="3.40.50.11660:FF:000002">
    <property type="entry name" value="Alpha-(1,3)-fucosyltransferase"/>
    <property type="match status" value="1"/>
</dbReference>
<feature type="transmembrane region" description="Helical" evidence="12">
    <location>
        <begin position="12"/>
        <end position="30"/>
    </location>
</feature>
<evidence type="ECO:0000259" key="14">
    <source>
        <dbReference type="Pfam" id="PF17039"/>
    </source>
</evidence>
<dbReference type="PANTHER" id="PTHR48438:SF1">
    <property type="entry name" value="ALPHA-(1,3)-FUCOSYLTRANSFERASE C-RELATED"/>
    <property type="match status" value="1"/>
</dbReference>
<protein>
    <recommendedName>
        <fullName evidence="12">Fucosyltransferase</fullName>
        <ecNumber evidence="12">2.4.1.-</ecNumber>
    </recommendedName>
</protein>
<evidence type="ECO:0000256" key="6">
    <source>
        <dbReference type="ARBA" id="ARBA00022692"/>
    </source>
</evidence>
<dbReference type="EC" id="2.4.1.-" evidence="12"/>
<comment type="pathway">
    <text evidence="2">Protein modification; protein glycosylation.</text>
</comment>
<evidence type="ECO:0000256" key="11">
    <source>
        <dbReference type="ARBA" id="ARBA00023180"/>
    </source>
</evidence>
<evidence type="ECO:0000256" key="7">
    <source>
        <dbReference type="ARBA" id="ARBA00022968"/>
    </source>
</evidence>
<dbReference type="Pfam" id="PF17039">
    <property type="entry name" value="Glyco_tran_10_N"/>
    <property type="match status" value="1"/>
</dbReference>
<evidence type="ECO:0000256" key="2">
    <source>
        <dbReference type="ARBA" id="ARBA00004922"/>
    </source>
</evidence>
<keyword evidence="11" id="KW-0325">Glycoprotein</keyword>
<keyword evidence="16" id="KW-1185">Reference proteome</keyword>
<proteinExistence type="inferred from homology"/>
<evidence type="ECO:0000256" key="5">
    <source>
        <dbReference type="ARBA" id="ARBA00022679"/>
    </source>
</evidence>
<dbReference type="PANTHER" id="PTHR48438">
    <property type="entry name" value="ALPHA-(1,3)-FUCOSYLTRANSFERASE C-RELATED"/>
    <property type="match status" value="1"/>
</dbReference>
<sequence length="431" mass="50445">MLFKLKKKSVLCNILIVTLLSIIVVGVYLGKVYNIDTKYYKEYNAHDVIVRRFLEQRESWTTSNVGSLLFKFQFANDIMQNNTRGRENKRFIVLIWKHWDWLKNRHIYSFDNERLSEPDPLEQCSVRNCLLTGDDKYLESADAVVVHIQHGVFPNTSTRNNRQRWIFLNDESPINAFSMAKVKPKLEDLKNIFNWSMTYRIDADIPVPYGRTVPLQQPILGDITIKSLSELVPNWHIKRRDKLASILVSNCGPSKRLEYLHELENYLPLDVHGKCSKDHKNSCPGHFKADCKVTGQYLFYLVFENSQCREYITEKVFNNAYEKGAIPVIMGPKNDDCAKILPPNSFLHVDNFNGPDNLADYIKFLSENEHIMLEYHRWRNDFKIVSEHGYFGTKSFHYCRVCEALNYNDRNDKVYSENELRSFLDPALLCS</sequence>
<dbReference type="Pfam" id="PF00852">
    <property type="entry name" value="Glyco_transf_10"/>
    <property type="match status" value="1"/>
</dbReference>
<dbReference type="EMBL" id="CAJOBZ010000014">
    <property type="protein sequence ID" value="CAF4844904.1"/>
    <property type="molecule type" value="Genomic_DNA"/>
</dbReference>
<organism evidence="15 16">
    <name type="scientific">Pieris macdunnoughi</name>
    <dbReference type="NCBI Taxonomy" id="345717"/>
    <lineage>
        <taxon>Eukaryota</taxon>
        <taxon>Metazoa</taxon>
        <taxon>Ecdysozoa</taxon>
        <taxon>Arthropoda</taxon>
        <taxon>Hexapoda</taxon>
        <taxon>Insecta</taxon>
        <taxon>Pterygota</taxon>
        <taxon>Neoptera</taxon>
        <taxon>Endopterygota</taxon>
        <taxon>Lepidoptera</taxon>
        <taxon>Glossata</taxon>
        <taxon>Ditrysia</taxon>
        <taxon>Papilionoidea</taxon>
        <taxon>Pieridae</taxon>
        <taxon>Pierinae</taxon>
        <taxon>Pieris</taxon>
    </lineage>
</organism>
<dbReference type="GO" id="GO:0008417">
    <property type="term" value="F:fucosyltransferase activity"/>
    <property type="evidence" value="ECO:0007669"/>
    <property type="project" value="InterPro"/>
</dbReference>
<keyword evidence="9 12" id="KW-0333">Golgi apparatus</keyword>
<dbReference type="AlphaFoldDB" id="A0A821RT12"/>
<evidence type="ECO:0000256" key="3">
    <source>
        <dbReference type="ARBA" id="ARBA00008919"/>
    </source>
</evidence>
<keyword evidence="5 12" id="KW-0808">Transferase</keyword>
<evidence type="ECO:0000256" key="9">
    <source>
        <dbReference type="ARBA" id="ARBA00023034"/>
    </source>
</evidence>
<evidence type="ECO:0000259" key="13">
    <source>
        <dbReference type="Pfam" id="PF00852"/>
    </source>
</evidence>
<name>A0A821RT12_9NEOP</name>
<keyword evidence="8 12" id="KW-1133">Transmembrane helix</keyword>
<evidence type="ECO:0000313" key="15">
    <source>
        <dbReference type="EMBL" id="CAF4844904.1"/>
    </source>
</evidence>
<reference evidence="15" key="1">
    <citation type="submission" date="2021-02" db="EMBL/GenBank/DDBJ databases">
        <authorList>
            <person name="Steward A R."/>
        </authorList>
    </citation>
    <scope>NUCLEOTIDE SEQUENCE</scope>
</reference>
<evidence type="ECO:0000313" key="16">
    <source>
        <dbReference type="Proteomes" id="UP000663880"/>
    </source>
</evidence>
<evidence type="ECO:0000256" key="1">
    <source>
        <dbReference type="ARBA" id="ARBA00004447"/>
    </source>
</evidence>
<keyword evidence="7" id="KW-0735">Signal-anchor</keyword>
<evidence type="ECO:0000256" key="12">
    <source>
        <dbReference type="RuleBase" id="RU003832"/>
    </source>
</evidence>
<comment type="subcellular location">
    <subcellularLocation>
        <location evidence="1 12">Golgi apparatus</location>
        <location evidence="1 12">Golgi stack membrane</location>
        <topology evidence="1 12">Single-pass type II membrane protein</topology>
    </subcellularLocation>
</comment>
<dbReference type="UniPathway" id="UPA00378"/>
<dbReference type="OrthoDB" id="427096at2759"/>
<dbReference type="GO" id="GO:0032580">
    <property type="term" value="C:Golgi cisterna membrane"/>
    <property type="evidence" value="ECO:0007669"/>
    <property type="project" value="UniProtKB-SubCell"/>
</dbReference>
<comment type="similarity">
    <text evidence="3 12">Belongs to the glycosyltransferase 10 family.</text>
</comment>
<dbReference type="InterPro" id="IPR055270">
    <property type="entry name" value="Glyco_tran_10_C"/>
</dbReference>
<gene>
    <name evidence="15" type="ORF">PMACD_LOCUS6530</name>
</gene>